<gene>
    <name evidence="1" type="ORF">LV89_00295</name>
</gene>
<comment type="caution">
    <text evidence="1">The sequence shown here is derived from an EMBL/GenBank/DDBJ whole genome shotgun (WGS) entry which is preliminary data.</text>
</comment>
<dbReference type="AlphaFoldDB" id="A0A316EGK7"/>
<name>A0A316EGK7_9BACT</name>
<dbReference type="Pfam" id="PF10884">
    <property type="entry name" value="DUF2683"/>
    <property type="match status" value="1"/>
</dbReference>
<dbReference type="RefSeq" id="WP_109741076.1">
    <property type="nucleotide sequence ID" value="NZ_QGGO01000001.1"/>
</dbReference>
<accession>A0A316EGK7</accession>
<dbReference type="OrthoDB" id="827255at2"/>
<organism evidence="1 2">
    <name type="scientific">Arcicella aurantiaca</name>
    <dbReference type="NCBI Taxonomy" id="591202"/>
    <lineage>
        <taxon>Bacteria</taxon>
        <taxon>Pseudomonadati</taxon>
        <taxon>Bacteroidota</taxon>
        <taxon>Cytophagia</taxon>
        <taxon>Cytophagales</taxon>
        <taxon>Flectobacillaceae</taxon>
        <taxon>Arcicella</taxon>
    </lineage>
</organism>
<dbReference type="Proteomes" id="UP000245489">
    <property type="component" value="Unassembled WGS sequence"/>
</dbReference>
<sequence length="66" mass="7733">MELLLDVREERVNFLLELLQQFDFVSIKSKTDKSPYNPAFVEQILESESSMQAGKRTKIALDDIWK</sequence>
<evidence type="ECO:0000313" key="2">
    <source>
        <dbReference type="Proteomes" id="UP000245489"/>
    </source>
</evidence>
<proteinExistence type="predicted"/>
<evidence type="ECO:0000313" key="1">
    <source>
        <dbReference type="EMBL" id="PWK29455.1"/>
    </source>
</evidence>
<reference evidence="1 2" key="1">
    <citation type="submission" date="2018-05" db="EMBL/GenBank/DDBJ databases">
        <title>Genomic Encyclopedia of Archaeal and Bacterial Type Strains, Phase II (KMG-II): from individual species to whole genera.</title>
        <authorList>
            <person name="Goeker M."/>
        </authorList>
    </citation>
    <scope>NUCLEOTIDE SEQUENCE [LARGE SCALE GENOMIC DNA]</scope>
    <source>
        <strain evidence="1 2">DSM 22214</strain>
    </source>
</reference>
<dbReference type="EMBL" id="QGGO01000001">
    <property type="protein sequence ID" value="PWK29455.1"/>
    <property type="molecule type" value="Genomic_DNA"/>
</dbReference>
<dbReference type="InterPro" id="IPR020271">
    <property type="entry name" value="Uncharacterised_MJ1172"/>
</dbReference>
<keyword evidence="2" id="KW-1185">Reference proteome</keyword>
<protein>
    <submittedName>
        <fullName evidence="1">Uncharacterized protein</fullName>
    </submittedName>
</protein>